<accession>A0A6P2YVB0</accession>
<evidence type="ECO:0000256" key="1">
    <source>
        <dbReference type="SAM" id="MobiDB-lite"/>
    </source>
</evidence>
<protein>
    <submittedName>
        <fullName evidence="2">Uncharacterized protein</fullName>
    </submittedName>
</protein>
<dbReference type="AlphaFoldDB" id="A0A6P2YVB0"/>
<proteinExistence type="predicted"/>
<dbReference type="Proteomes" id="UP000494109">
    <property type="component" value="Unassembled WGS sequence"/>
</dbReference>
<sequence length="273" mass="30354">MIIRAPRPTSAFYILDRRISEDRRLSWAARGLLIFLLGKVDHWQVSVPALVAETQESGFASGRDVVHRLLRELIGAGYMRRRRHADGTMDYLVREPGTDFPDEGAEPQTEKPDTEKPDTDFPDVLVSTDTAARTDTAASGALAPVVDLLGNHEQSKASGNDLQCPVDQIVAAYHELMPDNPRCKVLHDGRRKAIAARWREAARLTCKPFGYSTVAAGVAAWRTFFRVCADSDFLTGKCTPPPGRKRFRADIDFLTSPNGFAKCLENRYHEEAA</sequence>
<name>A0A6P2YVB0_9BURK</name>
<dbReference type="EMBL" id="CABVQS010000014">
    <property type="protein sequence ID" value="VWD26267.1"/>
    <property type="molecule type" value="Genomic_DNA"/>
</dbReference>
<organism evidence="2 3">
    <name type="scientific">Burkholderia contaminans</name>
    <dbReference type="NCBI Taxonomy" id="488447"/>
    <lineage>
        <taxon>Bacteria</taxon>
        <taxon>Pseudomonadati</taxon>
        <taxon>Pseudomonadota</taxon>
        <taxon>Betaproteobacteria</taxon>
        <taxon>Burkholderiales</taxon>
        <taxon>Burkholderiaceae</taxon>
        <taxon>Burkholderia</taxon>
        <taxon>Burkholderia cepacia complex</taxon>
    </lineage>
</organism>
<evidence type="ECO:0000313" key="2">
    <source>
        <dbReference type="EMBL" id="VWD26267.1"/>
    </source>
</evidence>
<gene>
    <name evidence="2" type="ORF">BCO71033_03540</name>
</gene>
<evidence type="ECO:0000313" key="3">
    <source>
        <dbReference type="Proteomes" id="UP000494109"/>
    </source>
</evidence>
<dbReference type="RefSeq" id="WP_235986573.1">
    <property type="nucleotide sequence ID" value="NZ_CABVQS010000014.1"/>
</dbReference>
<feature type="compositionally biased region" description="Basic and acidic residues" evidence="1">
    <location>
        <begin position="108"/>
        <end position="119"/>
    </location>
</feature>
<feature type="region of interest" description="Disordered" evidence="1">
    <location>
        <begin position="92"/>
        <end position="121"/>
    </location>
</feature>
<reference evidence="2 3" key="1">
    <citation type="submission" date="2019-09" db="EMBL/GenBank/DDBJ databases">
        <authorList>
            <person name="Depoorter E."/>
        </authorList>
    </citation>
    <scope>NUCLEOTIDE SEQUENCE [LARGE SCALE GENOMIC DNA]</scope>
    <source>
        <strain evidence="2">R-71033</strain>
    </source>
</reference>